<evidence type="ECO:0000313" key="1">
    <source>
        <dbReference type="EMBL" id="KAL1878520.1"/>
    </source>
</evidence>
<accession>A0ABR3XS42</accession>
<organism evidence="1 2">
    <name type="scientific">Phialemonium thermophilum</name>
    <dbReference type="NCBI Taxonomy" id="223376"/>
    <lineage>
        <taxon>Eukaryota</taxon>
        <taxon>Fungi</taxon>
        <taxon>Dikarya</taxon>
        <taxon>Ascomycota</taxon>
        <taxon>Pezizomycotina</taxon>
        <taxon>Sordariomycetes</taxon>
        <taxon>Sordariomycetidae</taxon>
        <taxon>Cephalothecales</taxon>
        <taxon>Cephalothecaceae</taxon>
        <taxon>Phialemonium</taxon>
    </lineage>
</organism>
<gene>
    <name evidence="1" type="ORF">VTK73DRAFT_7948</name>
</gene>
<evidence type="ECO:0000313" key="2">
    <source>
        <dbReference type="Proteomes" id="UP001586593"/>
    </source>
</evidence>
<keyword evidence="2" id="KW-1185">Reference proteome</keyword>
<reference evidence="1 2" key="1">
    <citation type="journal article" date="2024" name="Commun. Biol.">
        <title>Comparative genomic analysis of thermophilic fungi reveals convergent evolutionary adaptations and gene losses.</title>
        <authorList>
            <person name="Steindorff A.S."/>
            <person name="Aguilar-Pontes M.V."/>
            <person name="Robinson A.J."/>
            <person name="Andreopoulos B."/>
            <person name="LaButti K."/>
            <person name="Kuo A."/>
            <person name="Mondo S."/>
            <person name="Riley R."/>
            <person name="Otillar R."/>
            <person name="Haridas S."/>
            <person name="Lipzen A."/>
            <person name="Grimwood J."/>
            <person name="Schmutz J."/>
            <person name="Clum A."/>
            <person name="Reid I.D."/>
            <person name="Moisan M.C."/>
            <person name="Butler G."/>
            <person name="Nguyen T.T.M."/>
            <person name="Dewar K."/>
            <person name="Conant G."/>
            <person name="Drula E."/>
            <person name="Henrissat B."/>
            <person name="Hansel C."/>
            <person name="Singer S."/>
            <person name="Hutchinson M.I."/>
            <person name="de Vries R.P."/>
            <person name="Natvig D.O."/>
            <person name="Powell A.J."/>
            <person name="Tsang A."/>
            <person name="Grigoriev I.V."/>
        </authorList>
    </citation>
    <scope>NUCLEOTIDE SEQUENCE [LARGE SCALE GENOMIC DNA]</scope>
    <source>
        <strain evidence="1 2">ATCC 24622</strain>
    </source>
</reference>
<protein>
    <submittedName>
        <fullName evidence="1">Uncharacterized protein</fullName>
    </submittedName>
</protein>
<sequence>MTCGTTVDIPVRDSFPVPGPPRSHLVPSLGAYRVPEGSAKKCLASHAFPLFDGRTRSVEKDCSGDQKGVAWLCSPTLELLELYSLVNRCFLRKPSRSSSLVTFHLFPIFYFPIWDSTYP</sequence>
<dbReference type="Proteomes" id="UP001586593">
    <property type="component" value="Unassembled WGS sequence"/>
</dbReference>
<name>A0ABR3XS42_9PEZI</name>
<comment type="caution">
    <text evidence="1">The sequence shown here is derived from an EMBL/GenBank/DDBJ whole genome shotgun (WGS) entry which is preliminary data.</text>
</comment>
<dbReference type="EMBL" id="JAZHXJ010000054">
    <property type="protein sequence ID" value="KAL1878520.1"/>
    <property type="molecule type" value="Genomic_DNA"/>
</dbReference>
<proteinExistence type="predicted"/>